<keyword evidence="4" id="KW-0997">Cell inner membrane</keyword>
<evidence type="ECO:0000256" key="9">
    <source>
        <dbReference type="SAM" id="MobiDB-lite"/>
    </source>
</evidence>
<comment type="subcellular location">
    <subcellularLocation>
        <location evidence="1">Cell inner membrane</location>
        <topology evidence="1">Multi-pass membrane protein</topology>
    </subcellularLocation>
</comment>
<evidence type="ECO:0000256" key="2">
    <source>
        <dbReference type="ARBA" id="ARBA00022448"/>
    </source>
</evidence>
<feature type="transmembrane region" description="Helical" evidence="10">
    <location>
        <begin position="79"/>
        <end position="96"/>
    </location>
</feature>
<dbReference type="EMBL" id="CP099489">
    <property type="protein sequence ID" value="USQ81195.1"/>
    <property type="molecule type" value="Genomic_DNA"/>
</dbReference>
<evidence type="ECO:0000259" key="11">
    <source>
        <dbReference type="Pfam" id="PF04290"/>
    </source>
</evidence>
<accession>A0ABY4YXL8</accession>
<feature type="region of interest" description="Disordered" evidence="9">
    <location>
        <begin position="1"/>
        <end position="21"/>
    </location>
</feature>
<dbReference type="PANTHER" id="PTHR35011">
    <property type="entry name" value="2,3-DIKETO-L-GULONATE TRAP TRANSPORTER SMALL PERMEASE PROTEIN YIAM"/>
    <property type="match status" value="1"/>
</dbReference>
<keyword evidence="3" id="KW-1003">Cell membrane</keyword>
<proteinExistence type="inferred from homology"/>
<dbReference type="Proteomes" id="UP001056455">
    <property type="component" value="Chromosome"/>
</dbReference>
<evidence type="ECO:0000313" key="12">
    <source>
        <dbReference type="EMBL" id="USQ81195.1"/>
    </source>
</evidence>
<dbReference type="RefSeq" id="WP_252594579.1">
    <property type="nucleotide sequence ID" value="NZ_CP099489.1"/>
</dbReference>
<keyword evidence="7 10" id="KW-0472">Membrane</keyword>
<gene>
    <name evidence="12" type="ORF">NF556_05995</name>
</gene>
<keyword evidence="13" id="KW-1185">Reference proteome</keyword>
<organism evidence="12 13">
    <name type="scientific">Ornithinimicrobium faecis</name>
    <dbReference type="NCBI Taxonomy" id="2934158"/>
    <lineage>
        <taxon>Bacteria</taxon>
        <taxon>Bacillati</taxon>
        <taxon>Actinomycetota</taxon>
        <taxon>Actinomycetes</taxon>
        <taxon>Micrococcales</taxon>
        <taxon>Ornithinimicrobiaceae</taxon>
        <taxon>Ornithinimicrobium</taxon>
    </lineage>
</organism>
<evidence type="ECO:0000256" key="5">
    <source>
        <dbReference type="ARBA" id="ARBA00022692"/>
    </source>
</evidence>
<dbReference type="InterPro" id="IPR055348">
    <property type="entry name" value="DctQ"/>
</dbReference>
<evidence type="ECO:0000256" key="4">
    <source>
        <dbReference type="ARBA" id="ARBA00022519"/>
    </source>
</evidence>
<keyword evidence="2" id="KW-0813">Transport</keyword>
<evidence type="ECO:0000256" key="7">
    <source>
        <dbReference type="ARBA" id="ARBA00023136"/>
    </source>
</evidence>
<evidence type="ECO:0000313" key="13">
    <source>
        <dbReference type="Proteomes" id="UP001056455"/>
    </source>
</evidence>
<keyword evidence="6 10" id="KW-1133">Transmembrane helix</keyword>
<evidence type="ECO:0000256" key="8">
    <source>
        <dbReference type="ARBA" id="ARBA00038436"/>
    </source>
</evidence>
<evidence type="ECO:0000256" key="3">
    <source>
        <dbReference type="ARBA" id="ARBA00022475"/>
    </source>
</evidence>
<dbReference type="PANTHER" id="PTHR35011:SF2">
    <property type="entry name" value="2,3-DIKETO-L-GULONATE TRAP TRANSPORTER SMALL PERMEASE PROTEIN YIAM"/>
    <property type="match status" value="1"/>
</dbReference>
<evidence type="ECO:0000256" key="1">
    <source>
        <dbReference type="ARBA" id="ARBA00004429"/>
    </source>
</evidence>
<feature type="transmembrane region" description="Helical" evidence="10">
    <location>
        <begin position="43"/>
        <end position="64"/>
    </location>
</feature>
<dbReference type="InterPro" id="IPR007387">
    <property type="entry name" value="TRAP_DctQ"/>
</dbReference>
<feature type="transmembrane region" description="Helical" evidence="10">
    <location>
        <begin position="160"/>
        <end position="181"/>
    </location>
</feature>
<comment type="similarity">
    <text evidence="8">Belongs to the TRAP transporter small permease family.</text>
</comment>
<protein>
    <submittedName>
        <fullName evidence="12">TRAP transporter small permease</fullName>
    </submittedName>
</protein>
<evidence type="ECO:0000256" key="10">
    <source>
        <dbReference type="SAM" id="Phobius"/>
    </source>
</evidence>
<sequence>MSTAPSHPGSDDAAPEGVSSPEPVRWRPLMAGMRRVRAVVDRVLAGLCIVIFTALVIIVSWQVFTREIGNYSAPWTEEAARYTFVVLALVAAAYVFSERGHIAVEMLVEKLPERGQLVMGLVIEAIVTAFTLFTFVWGGWRISQNAWDQQLSTLPVSVGQIYLVMPLAGLLITFYSVYYMLGILSGAERPTPEFDENAEAI</sequence>
<dbReference type="Pfam" id="PF04290">
    <property type="entry name" value="DctQ"/>
    <property type="match status" value="1"/>
</dbReference>
<keyword evidence="5 10" id="KW-0812">Transmembrane</keyword>
<feature type="transmembrane region" description="Helical" evidence="10">
    <location>
        <begin position="117"/>
        <end position="140"/>
    </location>
</feature>
<evidence type="ECO:0000256" key="6">
    <source>
        <dbReference type="ARBA" id="ARBA00022989"/>
    </source>
</evidence>
<feature type="domain" description="Tripartite ATP-independent periplasmic transporters DctQ component" evidence="11">
    <location>
        <begin position="55"/>
        <end position="181"/>
    </location>
</feature>
<reference evidence="12" key="1">
    <citation type="submission" date="2022-06" db="EMBL/GenBank/DDBJ databases">
        <title>Ornithinimicrobium HY1793.</title>
        <authorList>
            <person name="Huang Y."/>
        </authorList>
    </citation>
    <scope>NUCLEOTIDE SEQUENCE</scope>
    <source>
        <strain evidence="12">HY1793</strain>
    </source>
</reference>
<name>A0ABY4YXL8_9MICO</name>